<name>A0A926RUX7_9BACL</name>
<keyword evidence="1" id="KW-1133">Transmembrane helix</keyword>
<keyword evidence="3" id="KW-1185">Reference proteome</keyword>
<dbReference type="EMBL" id="JACXAH010000018">
    <property type="protein sequence ID" value="MBD1373142.1"/>
    <property type="molecule type" value="Genomic_DNA"/>
</dbReference>
<accession>A0A926RUX7</accession>
<protein>
    <submittedName>
        <fullName evidence="2">Uncharacterized protein</fullName>
    </submittedName>
</protein>
<evidence type="ECO:0000313" key="3">
    <source>
        <dbReference type="Proteomes" id="UP000661691"/>
    </source>
</evidence>
<reference evidence="2" key="1">
    <citation type="submission" date="2020-09" db="EMBL/GenBank/DDBJ databases">
        <title>A novel bacterium of genus Hazenella, isolated from South China Sea.</title>
        <authorList>
            <person name="Huang H."/>
            <person name="Mo K."/>
            <person name="Hu Y."/>
        </authorList>
    </citation>
    <scope>NUCLEOTIDE SEQUENCE</scope>
    <source>
        <strain evidence="2">IB182357</strain>
    </source>
</reference>
<sequence>MQVKCPIVEGKELMRLRFTDKQRIAALTRAKLQSPQSRALACIRAGVEGIPSVLRRTWGVDRLPIRGLLRSKMWIGLKCRPTIFVRHSSTILRWPYLVFWFFIFLHFSVIRQSGPYMDDGIIGFLGANP</sequence>
<keyword evidence="1" id="KW-0812">Transmembrane</keyword>
<keyword evidence="1" id="KW-0472">Membrane</keyword>
<evidence type="ECO:0000256" key="1">
    <source>
        <dbReference type="SAM" id="Phobius"/>
    </source>
</evidence>
<dbReference type="Proteomes" id="UP000661691">
    <property type="component" value="Unassembled WGS sequence"/>
</dbReference>
<proteinExistence type="predicted"/>
<dbReference type="AlphaFoldDB" id="A0A926RUX7"/>
<feature type="transmembrane region" description="Helical" evidence="1">
    <location>
        <begin position="91"/>
        <end position="110"/>
    </location>
</feature>
<comment type="caution">
    <text evidence="2">The sequence shown here is derived from an EMBL/GenBank/DDBJ whole genome shotgun (WGS) entry which is preliminary data.</text>
</comment>
<evidence type="ECO:0000313" key="2">
    <source>
        <dbReference type="EMBL" id="MBD1373142.1"/>
    </source>
</evidence>
<organism evidence="2 3">
    <name type="scientific">Polycladospora coralii</name>
    <dbReference type="NCBI Taxonomy" id="2771432"/>
    <lineage>
        <taxon>Bacteria</taxon>
        <taxon>Bacillati</taxon>
        <taxon>Bacillota</taxon>
        <taxon>Bacilli</taxon>
        <taxon>Bacillales</taxon>
        <taxon>Thermoactinomycetaceae</taxon>
        <taxon>Polycladospora</taxon>
    </lineage>
</organism>
<gene>
    <name evidence="2" type="ORF">IC620_12330</name>
</gene>